<sequence length="275" mass="29304">MNGTRLRPPTHVTASSIDLVRKGSIALVTINRPDAMNALDVKHDQALARVWREVEADPLIRVSILTGAGGRAFCSGGDLKTYMPWRRQLAQEGNESTISFGGMTLPHEITKPVIAAIQGYCIAGGLELAMACDIRLSTADSKFGLAEVRWGVLPGGGGTQRLPRLVPVGYALEMILTGESITAQRAEQIGLVNRIVEAGDLLDTAFKVAQRIAENGPLAVQAAKKAVQQGLSAALQDGLTLEAALQRQLLQSEDAQEGLKAFAERRSPVFKGVAS</sequence>
<dbReference type="Gene3D" id="1.10.12.10">
    <property type="entry name" value="Lyase 2-enoyl-coa Hydratase, Chain A, domain 2"/>
    <property type="match status" value="1"/>
</dbReference>
<dbReference type="PROSITE" id="PS00166">
    <property type="entry name" value="ENOYL_COA_HYDRATASE"/>
    <property type="match status" value="1"/>
</dbReference>
<dbReference type="SUPFAM" id="SSF52096">
    <property type="entry name" value="ClpP/crotonase"/>
    <property type="match status" value="1"/>
</dbReference>
<dbReference type="PANTHER" id="PTHR11941:SF169">
    <property type="entry name" value="(7AS)-7A-METHYL-1,5-DIOXO-2,3,5,6,7,7A-HEXAHYDRO-1H-INDENE-CARBOXYL-COA HYDROLASE"/>
    <property type="match status" value="1"/>
</dbReference>
<keyword evidence="2" id="KW-0443">Lipid metabolism</keyword>
<accession>A0ABX4TA72</accession>
<evidence type="ECO:0000256" key="1">
    <source>
        <dbReference type="ARBA" id="ARBA00005254"/>
    </source>
</evidence>
<dbReference type="Proteomes" id="UP001190825">
    <property type="component" value="Unassembled WGS sequence"/>
</dbReference>
<name>A0ABX4TA72_9HYPH</name>
<proteinExistence type="inferred from homology"/>
<dbReference type="Gene3D" id="3.90.226.10">
    <property type="entry name" value="2-enoyl-CoA Hydratase, Chain A, domain 1"/>
    <property type="match status" value="1"/>
</dbReference>
<organism evidence="5 6">
    <name type="scientific">Sinorhizobium medicae</name>
    <dbReference type="NCBI Taxonomy" id="110321"/>
    <lineage>
        <taxon>Bacteria</taxon>
        <taxon>Pseudomonadati</taxon>
        <taxon>Pseudomonadota</taxon>
        <taxon>Alphaproteobacteria</taxon>
        <taxon>Hyphomicrobiales</taxon>
        <taxon>Rhizobiaceae</taxon>
        <taxon>Sinorhizobium/Ensifer group</taxon>
        <taxon>Sinorhizobium</taxon>
    </lineage>
</organism>
<comment type="caution">
    <text evidence="5">The sequence shown here is derived from an EMBL/GenBank/DDBJ whole genome shotgun (WGS) entry which is preliminary data.</text>
</comment>
<keyword evidence="6" id="KW-1185">Reference proteome</keyword>
<dbReference type="Pfam" id="PF00378">
    <property type="entry name" value="ECH_1"/>
    <property type="match status" value="1"/>
</dbReference>
<protein>
    <submittedName>
        <fullName evidence="5">Enoyl-CoA hydratase</fullName>
    </submittedName>
</protein>
<comment type="similarity">
    <text evidence="1 4">Belongs to the enoyl-CoA hydratase/isomerase family.</text>
</comment>
<evidence type="ECO:0000313" key="5">
    <source>
        <dbReference type="EMBL" id="PLT90535.1"/>
    </source>
</evidence>
<dbReference type="CDD" id="cd06558">
    <property type="entry name" value="crotonase-like"/>
    <property type="match status" value="1"/>
</dbReference>
<evidence type="ECO:0000256" key="3">
    <source>
        <dbReference type="ARBA" id="ARBA00023239"/>
    </source>
</evidence>
<dbReference type="InterPro" id="IPR014748">
    <property type="entry name" value="Enoyl-CoA_hydra_C"/>
</dbReference>
<evidence type="ECO:0000256" key="2">
    <source>
        <dbReference type="ARBA" id="ARBA00023098"/>
    </source>
</evidence>
<evidence type="ECO:0000313" key="6">
    <source>
        <dbReference type="Proteomes" id="UP001190825"/>
    </source>
</evidence>
<dbReference type="InterPro" id="IPR001753">
    <property type="entry name" value="Enoyl-CoA_hydra/iso"/>
</dbReference>
<dbReference type="InterPro" id="IPR029045">
    <property type="entry name" value="ClpP/crotonase-like_dom_sf"/>
</dbReference>
<gene>
    <name evidence="5" type="ORF">BMJ33_36245</name>
</gene>
<dbReference type="InterPro" id="IPR018376">
    <property type="entry name" value="Enoyl-CoA_hyd/isom_CS"/>
</dbReference>
<dbReference type="EMBL" id="NBUC01000198">
    <property type="protein sequence ID" value="PLT90535.1"/>
    <property type="molecule type" value="Genomic_DNA"/>
</dbReference>
<reference evidence="5 6" key="1">
    <citation type="journal article" date="2018" name="FEMS Microbiol. Ecol.">
        <title>Co-invading symbiotic mutualists of Medicago polymorpha retain high ancestral diversity and contain diverse accessory genomes.</title>
        <authorList>
            <person name="Porter S.S."/>
            <person name="Faber-Hammond J.J."/>
            <person name="Friesen M.L."/>
        </authorList>
    </citation>
    <scope>NUCLEOTIDE SEQUENCE [LARGE SCALE GENOMIC DNA]</scope>
    <source>
        <strain evidence="5 6">Str16</strain>
    </source>
</reference>
<keyword evidence="3" id="KW-0456">Lyase</keyword>
<evidence type="ECO:0000256" key="4">
    <source>
        <dbReference type="RuleBase" id="RU003707"/>
    </source>
</evidence>
<dbReference type="PANTHER" id="PTHR11941">
    <property type="entry name" value="ENOYL-COA HYDRATASE-RELATED"/>
    <property type="match status" value="1"/>
</dbReference>